<evidence type="ECO:0000256" key="1">
    <source>
        <dbReference type="ARBA" id="ARBA00022801"/>
    </source>
</evidence>
<accession>A0ABR1JVB6</accession>
<dbReference type="SUPFAM" id="SSF52266">
    <property type="entry name" value="SGNH hydrolase"/>
    <property type="match status" value="1"/>
</dbReference>
<feature type="chain" id="PRO_5046971220" description="Carbohydrate esterase family 16 protein" evidence="2">
    <location>
        <begin position="20"/>
        <end position="339"/>
    </location>
</feature>
<dbReference type="PANTHER" id="PTHR45648">
    <property type="entry name" value="GDSL LIPASE/ACYLHYDROLASE FAMILY PROTEIN (AFU_ORTHOLOGUE AFUA_4G14700)"/>
    <property type="match status" value="1"/>
</dbReference>
<dbReference type="PANTHER" id="PTHR45648:SF22">
    <property type="entry name" value="GDSL LIPASE_ACYLHYDROLASE FAMILY PROTEIN (AFU_ORTHOLOGUE AFUA_4G14700)"/>
    <property type="match status" value="1"/>
</dbReference>
<comment type="caution">
    <text evidence="3">The sequence shown here is derived from an EMBL/GenBank/DDBJ whole genome shotgun (WGS) entry which is preliminary data.</text>
</comment>
<sequence length="339" mass="37281">MKLLRVSALLAGLLPTLIAAKGSNPLSANQIKSFVTFGDSYTDVVSKGDGPDAQAWPVYLAGYTNTTLFPFARSGATCSNNLTFRPFPPLFESQLPAYFDFLANQTSANGRGKGGRSQIGGDDTIYTLWIGTNDLGVSSLLTGDAEIRVPGVSLVDVVQCMVNWVKVLYDQGNAKIFLFQNMIPLEHVILYAPDSYPNRFWPGDLPRNTTQWSLQMTEMVKAGNALTKSLLRDLIEDRQVDGAKIAYFDSHALFTDILDHPAQYLNGTAPLNTTGCINSCVFETSGGEGDCTVVPEGPERDSFLWFDELHPSEQADRVVAREISRVFKGEESRWTTWLS</sequence>
<keyword evidence="4" id="KW-1185">Reference proteome</keyword>
<dbReference type="InterPro" id="IPR051058">
    <property type="entry name" value="GDSL_Est/Lipase"/>
</dbReference>
<dbReference type="Pfam" id="PF00657">
    <property type="entry name" value="Lipase_GDSL"/>
    <property type="match status" value="1"/>
</dbReference>
<evidence type="ECO:0000313" key="3">
    <source>
        <dbReference type="EMBL" id="KAK7464986.1"/>
    </source>
</evidence>
<evidence type="ECO:0008006" key="5">
    <source>
        <dbReference type="Google" id="ProtNLM"/>
    </source>
</evidence>
<protein>
    <recommendedName>
        <fullName evidence="5">Carbohydrate esterase family 16 protein</fullName>
    </recommendedName>
</protein>
<keyword evidence="2" id="KW-0732">Signal</keyword>
<dbReference type="EMBL" id="JBANRG010000007">
    <property type="protein sequence ID" value="KAK7464986.1"/>
    <property type="molecule type" value="Genomic_DNA"/>
</dbReference>
<gene>
    <name evidence="3" type="ORF">VKT23_006194</name>
</gene>
<dbReference type="Proteomes" id="UP001498398">
    <property type="component" value="Unassembled WGS sequence"/>
</dbReference>
<dbReference type="InterPro" id="IPR036514">
    <property type="entry name" value="SGNH_hydro_sf"/>
</dbReference>
<dbReference type="InterPro" id="IPR001087">
    <property type="entry name" value="GDSL"/>
</dbReference>
<evidence type="ECO:0000256" key="2">
    <source>
        <dbReference type="SAM" id="SignalP"/>
    </source>
</evidence>
<organism evidence="3 4">
    <name type="scientific">Marasmiellus scandens</name>
    <dbReference type="NCBI Taxonomy" id="2682957"/>
    <lineage>
        <taxon>Eukaryota</taxon>
        <taxon>Fungi</taxon>
        <taxon>Dikarya</taxon>
        <taxon>Basidiomycota</taxon>
        <taxon>Agaricomycotina</taxon>
        <taxon>Agaricomycetes</taxon>
        <taxon>Agaricomycetidae</taxon>
        <taxon>Agaricales</taxon>
        <taxon>Marasmiineae</taxon>
        <taxon>Omphalotaceae</taxon>
        <taxon>Marasmiellus</taxon>
    </lineage>
</organism>
<keyword evidence="1" id="KW-0378">Hydrolase</keyword>
<evidence type="ECO:0000313" key="4">
    <source>
        <dbReference type="Proteomes" id="UP001498398"/>
    </source>
</evidence>
<feature type="signal peptide" evidence="2">
    <location>
        <begin position="1"/>
        <end position="19"/>
    </location>
</feature>
<dbReference type="Gene3D" id="3.40.50.1110">
    <property type="entry name" value="SGNH hydrolase"/>
    <property type="match status" value="1"/>
</dbReference>
<name>A0ABR1JVB6_9AGAR</name>
<proteinExistence type="predicted"/>
<reference evidence="3 4" key="1">
    <citation type="submission" date="2024-01" db="EMBL/GenBank/DDBJ databases">
        <title>A draft genome for the cacao thread blight pathogen Marasmiellus scandens.</title>
        <authorList>
            <person name="Baruah I.K."/>
            <person name="Leung J."/>
            <person name="Bukari Y."/>
            <person name="Amoako-Attah I."/>
            <person name="Meinhardt L.W."/>
            <person name="Bailey B.A."/>
            <person name="Cohen S.P."/>
        </authorList>
    </citation>
    <scope>NUCLEOTIDE SEQUENCE [LARGE SCALE GENOMIC DNA]</scope>
    <source>
        <strain evidence="3 4">GH-19</strain>
    </source>
</reference>